<protein>
    <submittedName>
        <fullName evidence="1">Uncharacterized protein</fullName>
    </submittedName>
</protein>
<name>A0A0A8ZGP7_ARUDO</name>
<dbReference type="AlphaFoldDB" id="A0A0A8ZGP7"/>
<organism evidence="1">
    <name type="scientific">Arundo donax</name>
    <name type="common">Giant reed</name>
    <name type="synonym">Donax arundinaceus</name>
    <dbReference type="NCBI Taxonomy" id="35708"/>
    <lineage>
        <taxon>Eukaryota</taxon>
        <taxon>Viridiplantae</taxon>
        <taxon>Streptophyta</taxon>
        <taxon>Embryophyta</taxon>
        <taxon>Tracheophyta</taxon>
        <taxon>Spermatophyta</taxon>
        <taxon>Magnoliopsida</taxon>
        <taxon>Liliopsida</taxon>
        <taxon>Poales</taxon>
        <taxon>Poaceae</taxon>
        <taxon>PACMAD clade</taxon>
        <taxon>Arundinoideae</taxon>
        <taxon>Arundineae</taxon>
        <taxon>Arundo</taxon>
    </lineage>
</organism>
<reference evidence="1" key="1">
    <citation type="submission" date="2014-09" db="EMBL/GenBank/DDBJ databases">
        <authorList>
            <person name="Magalhaes I.L.F."/>
            <person name="Oliveira U."/>
            <person name="Santos F.R."/>
            <person name="Vidigal T.H.D.A."/>
            <person name="Brescovit A.D."/>
            <person name="Santos A.J."/>
        </authorList>
    </citation>
    <scope>NUCLEOTIDE SEQUENCE</scope>
    <source>
        <tissue evidence="1">Shoot tissue taken approximately 20 cm above the soil surface</tissue>
    </source>
</reference>
<sequence>MAFLVLSSSSSRGKSKLLQLLVLQRL</sequence>
<accession>A0A0A8ZGP7</accession>
<dbReference type="EMBL" id="GBRH01259346">
    <property type="protein sequence ID" value="JAD38549.1"/>
    <property type="molecule type" value="Transcribed_RNA"/>
</dbReference>
<evidence type="ECO:0000313" key="1">
    <source>
        <dbReference type="EMBL" id="JAD38549.1"/>
    </source>
</evidence>
<proteinExistence type="predicted"/>
<reference evidence="1" key="2">
    <citation type="journal article" date="2015" name="Data Brief">
        <title>Shoot transcriptome of the giant reed, Arundo donax.</title>
        <authorList>
            <person name="Barrero R.A."/>
            <person name="Guerrero F.D."/>
            <person name="Moolhuijzen P."/>
            <person name="Goolsby J.A."/>
            <person name="Tidwell J."/>
            <person name="Bellgard S.E."/>
            <person name="Bellgard M.I."/>
        </authorList>
    </citation>
    <scope>NUCLEOTIDE SEQUENCE</scope>
    <source>
        <tissue evidence="1">Shoot tissue taken approximately 20 cm above the soil surface</tissue>
    </source>
</reference>